<evidence type="ECO:0000256" key="2">
    <source>
        <dbReference type="SAM" id="MobiDB-lite"/>
    </source>
</evidence>
<organism evidence="5">
    <name type="scientific">Amphimedon queenslandica</name>
    <name type="common">Sponge</name>
    <dbReference type="NCBI Taxonomy" id="400682"/>
    <lineage>
        <taxon>Eukaryota</taxon>
        <taxon>Metazoa</taxon>
        <taxon>Porifera</taxon>
        <taxon>Demospongiae</taxon>
        <taxon>Heteroscleromorpha</taxon>
        <taxon>Haplosclerida</taxon>
        <taxon>Niphatidae</taxon>
        <taxon>Amphimedon</taxon>
    </lineage>
</organism>
<dbReference type="GO" id="GO:0005829">
    <property type="term" value="C:cytosol"/>
    <property type="evidence" value="ECO:0007669"/>
    <property type="project" value="TreeGrafter"/>
</dbReference>
<protein>
    <recommendedName>
        <fullName evidence="6">Nucleoside phosphorylase domain-containing protein</fullName>
    </recommendedName>
</protein>
<feature type="domain" description="COR" evidence="4">
    <location>
        <begin position="964"/>
        <end position="1113"/>
    </location>
</feature>
<feature type="region of interest" description="Disordered" evidence="2">
    <location>
        <begin position="642"/>
        <end position="763"/>
    </location>
</feature>
<evidence type="ECO:0000256" key="1">
    <source>
        <dbReference type="ARBA" id="ARBA00022737"/>
    </source>
</evidence>
<dbReference type="Gene3D" id="1.10.10.10">
    <property type="entry name" value="Winged helix-like DNA-binding domain superfamily/Winged helix DNA-binding domain"/>
    <property type="match status" value="1"/>
</dbReference>
<dbReference type="Pfam" id="PF16095">
    <property type="entry name" value="COR-A"/>
    <property type="match status" value="1"/>
</dbReference>
<feature type="domain" description="Nucleoside phosphorylase" evidence="3">
    <location>
        <begin position="1407"/>
        <end position="1630"/>
    </location>
</feature>
<feature type="region of interest" description="Disordered" evidence="2">
    <location>
        <begin position="1292"/>
        <end position="1311"/>
    </location>
</feature>
<dbReference type="GO" id="GO:0008930">
    <property type="term" value="F:methylthioadenosine nucleosidase activity"/>
    <property type="evidence" value="ECO:0007669"/>
    <property type="project" value="TreeGrafter"/>
</dbReference>
<evidence type="ECO:0000259" key="3">
    <source>
        <dbReference type="Pfam" id="PF01048"/>
    </source>
</evidence>
<dbReference type="EnsemblMetazoa" id="Aqu2.1.11504_001">
    <property type="protein sequence ID" value="Aqu2.1.11504_001"/>
    <property type="gene ID" value="Aqu2.1.11504"/>
</dbReference>
<dbReference type="InterPro" id="IPR032171">
    <property type="entry name" value="COR-A"/>
</dbReference>
<dbReference type="GO" id="GO:0019284">
    <property type="term" value="P:L-methionine salvage from S-adenosylmethionine"/>
    <property type="evidence" value="ECO:0007669"/>
    <property type="project" value="TreeGrafter"/>
</dbReference>
<feature type="compositionally biased region" description="Basic and acidic residues" evidence="2">
    <location>
        <begin position="753"/>
        <end position="763"/>
    </location>
</feature>
<dbReference type="GO" id="GO:0008782">
    <property type="term" value="F:adenosylhomocysteine nucleosidase activity"/>
    <property type="evidence" value="ECO:0007669"/>
    <property type="project" value="TreeGrafter"/>
</dbReference>
<dbReference type="PANTHER" id="PTHR46832">
    <property type="entry name" value="5'-METHYLTHIOADENOSINE/S-ADENOSYLHOMOCYSTEINE NUCLEOSIDASE"/>
    <property type="match status" value="1"/>
</dbReference>
<sequence length="1664" mass="187969">MHLVLGTHYDKVSDATLKEKEEILKSSMSSLESYLQNCVIHQSDDDSIIFPINTIAASEERAKYSEEICKAIWYFGSDASLKIRIPIRWFVFELSLPEQSILSIKEALSIGERYGMNKEDTKQALRYFHDVSLMLYYPEVTNVVFIDSKPILKILSQLIALTYVDDRNAQALILINPIPYTVINNLKEGFFNEDIFGHLKSKSEVFLHPQFQLSDLIRLLLHLNIITKLEDEPKGHYFIPYALPSYNEPVSVKETDAKPLLIVWREEESEEILPVPTGLFPLTITHLLNQKGNVTEIPPSTSEYCKFRDAMSLKITITSKHTLHLINRYTHIEVYFTGPTQHCPLVRKLLTTAIDNSSDAMHLKHNYVNGFACPYNESCYCIVNEDHHEVADCTVCGESPALSNDYWYWFDDLKDILNKEPKLKDLHRLFDSSAAHYSTIGTALDVDVTDLLHSPLSASDKLIIVFQRWMDSNRGVTWRKVLQVCDDYPEEFGKIKTNVEEFLSSDEAFNNGISTTGTEFDEVDSESTVANDIRIKRKIKKWLKEGIVDLKITRINMHGLPGAGKTCSKRLLLNEPPPTRDSWTWYEALRKMLEYLSFRHNRITSTDSTPVACPAVKATRITVDRENKKWKKVGKEELFKQLASTEVDEPQKAGDDASKSTHLDEPSSEEPAKSGSTKNGSVENEPVENEPTENGLAESGPPENEPAKNGSAENEPAKNEPAAENGPAKNEPAVENRHAKNELATENGPAKNESAEKGQKENKLSNYMKELKKIVDNNDSEKLSTNWVYFIDSGGQPAYRELLPLFTRAATLNIITIDLTKPLDEKCEFQYRISQHEFPINKKLQYSNHDIIQSTISSEAMLNLVEFSHVYHMPKHPHYLILGTRLDDESVTEERLKEMNESLIKCLDLTNVIWNKPRESIIFPVNTLLPHKSDKREEASVKLCTAISNCEAEMIIKLPIRLFFFEIELQLEAEKKTQSFLTKEEVIEIGKSLELDTEDINDALQYLHNVTIILYYHDVDVLSNLVFVDPEPILNVLSCLIAITYVDHDKLHLIANPPPSQDDRNNLIDFGLFKESLLNDIGKHIFNKDFTSSHMITLLKHLNIIAEVENKDDHHGIITEDVENKKEKVHVVTDGENEEKKNEFFFPCALQFCNKFNDPPTEIQPLLIGWEIKNKGTTTLERTTTLAIPQGLFPLTIVHLLKEKGVVEFSPVPKPSNKFYRCHDAMSLHVYEDYFIDIINRYTHLEIHFHIDTESCPQIVTDVRKLLRKVIEKSSKNLKVVGDKRGLEEAIDGPRAADSSDPVHINTDPVNNLDTQGKGSLILKESHSSLNSTVGPTSQEVLSKTGQASAQVKQPSNAKKISAPTPLVAVAPIPPSELFPEENDKNFRIIKLSEVAEALVQDIVNIRILLMTATENELRAVLGYLEPLNDQDEIIKSFIDSTWVYIGKYGGHAVVVGKSASCKAEQGELNASLTIKAITKKFKPSYVIAIGICFGMDQSKVNLGDVIVSKKIVNLSTFRMNKGSIESRNDSDIEPGTKVLTIFSESSNFKMMHSDKENAKEVKVHCGPIVSLPVLVNDEEFKEKLNNVTPQAAQAHLAGEMEAVGIWSAFKTTLMPQFIVIKAVCDWGDGRKEACSGWKPFASHAAARYVHHQMNKISVKMLLE</sequence>
<keyword evidence="1" id="KW-0677">Repeat</keyword>
<feature type="compositionally biased region" description="Basic and acidic residues" evidence="2">
    <location>
        <begin position="649"/>
        <end position="665"/>
    </location>
</feature>
<dbReference type="InterPro" id="IPR035994">
    <property type="entry name" value="Nucleoside_phosphorylase_sf"/>
</dbReference>
<evidence type="ECO:0000259" key="4">
    <source>
        <dbReference type="Pfam" id="PF16095"/>
    </source>
</evidence>
<feature type="compositionally biased region" description="Basic and acidic residues" evidence="2">
    <location>
        <begin position="732"/>
        <end position="743"/>
    </location>
</feature>
<dbReference type="SUPFAM" id="SSF53167">
    <property type="entry name" value="Purine and uridine phosphorylases"/>
    <property type="match status" value="1"/>
</dbReference>
<dbReference type="GO" id="GO:0009116">
    <property type="term" value="P:nucleoside metabolic process"/>
    <property type="evidence" value="ECO:0007669"/>
    <property type="project" value="InterPro"/>
</dbReference>
<dbReference type="InterPro" id="IPR000845">
    <property type="entry name" value="Nucleoside_phosphorylase_d"/>
</dbReference>
<evidence type="ECO:0008006" key="6">
    <source>
        <dbReference type="Google" id="ProtNLM"/>
    </source>
</evidence>
<reference evidence="5" key="1">
    <citation type="submission" date="2017-05" db="UniProtKB">
        <authorList>
            <consortium name="EnsemblMetazoa"/>
        </authorList>
    </citation>
    <scope>IDENTIFICATION</scope>
</reference>
<dbReference type="OrthoDB" id="1658288at2759"/>
<dbReference type="InParanoid" id="A0A1X7TB13"/>
<evidence type="ECO:0000313" key="5">
    <source>
        <dbReference type="EnsemblMetazoa" id="Aqu2.1.11504_001"/>
    </source>
</evidence>
<accession>A0A1X7TB13</accession>
<dbReference type="Gene3D" id="3.40.50.1580">
    <property type="entry name" value="Nucleoside phosphorylase domain"/>
    <property type="match status" value="1"/>
</dbReference>
<proteinExistence type="predicted"/>
<name>A0A1X7TB13_AMPQE</name>
<feature type="compositionally biased region" description="Low complexity" evidence="2">
    <location>
        <begin position="719"/>
        <end position="728"/>
    </location>
</feature>
<dbReference type="PANTHER" id="PTHR46832:SF1">
    <property type="entry name" value="5'-METHYLTHIOADENOSINE_S-ADENOSYLHOMOCYSTEINE NUCLEOSIDASE"/>
    <property type="match status" value="1"/>
</dbReference>
<dbReference type="Pfam" id="PF01048">
    <property type="entry name" value="PNP_UDP_1"/>
    <property type="match status" value="1"/>
</dbReference>
<dbReference type="InterPro" id="IPR036388">
    <property type="entry name" value="WH-like_DNA-bd_sf"/>
</dbReference>